<dbReference type="EMBL" id="LT635758">
    <property type="protein sequence ID" value="SGZ51019.1"/>
    <property type="molecule type" value="Genomic_DNA"/>
</dbReference>
<evidence type="ECO:0000313" key="1">
    <source>
        <dbReference type="EMBL" id="SGZ51019.1"/>
    </source>
</evidence>
<dbReference type="Proteomes" id="UP000182334">
    <property type="component" value="Chromosome III"/>
</dbReference>
<dbReference type="AlphaFoldDB" id="A0A1L0BIS1"/>
<dbReference type="PANTHER" id="PTHR32134">
    <property type="entry name" value="FNIP REPEAT-CONTAINING PROTEIN"/>
    <property type="match status" value="1"/>
</dbReference>
<gene>
    <name evidence="1" type="ORF">SAMEA4029010_CIC11G00000003758</name>
</gene>
<accession>A0A1L0BIS1</accession>
<dbReference type="PANTHER" id="PTHR32134:SF92">
    <property type="entry name" value="FNIP REPEAT-CONTAINING PROTEIN"/>
    <property type="match status" value="1"/>
</dbReference>
<dbReference type="InterPro" id="IPR032675">
    <property type="entry name" value="LRR_dom_sf"/>
</dbReference>
<dbReference type="Gene3D" id="3.80.10.10">
    <property type="entry name" value="Ribonuclease Inhibitor"/>
    <property type="match status" value="1"/>
</dbReference>
<keyword evidence="2" id="KW-1185">Reference proteome</keyword>
<organism evidence="1 2">
    <name type="scientific">Sungouiella intermedia</name>
    <dbReference type="NCBI Taxonomy" id="45354"/>
    <lineage>
        <taxon>Eukaryota</taxon>
        <taxon>Fungi</taxon>
        <taxon>Dikarya</taxon>
        <taxon>Ascomycota</taxon>
        <taxon>Saccharomycotina</taxon>
        <taxon>Pichiomycetes</taxon>
        <taxon>Metschnikowiaceae</taxon>
        <taxon>Sungouiella</taxon>
    </lineage>
</organism>
<proteinExistence type="predicted"/>
<dbReference type="PROSITE" id="PS51450">
    <property type="entry name" value="LRR"/>
    <property type="match status" value="1"/>
</dbReference>
<evidence type="ECO:0000313" key="2">
    <source>
        <dbReference type="Proteomes" id="UP000182334"/>
    </source>
</evidence>
<dbReference type="InterPro" id="IPR001611">
    <property type="entry name" value="Leu-rich_rpt"/>
</dbReference>
<name>A0A1L0BIS1_9ASCO</name>
<sequence length="455" mass="52565">MVLRDLPYEIQCEIVSYLPKRILAILLDDIPPDHVLNAPVASTIYRHVRVGVFYSANDGLEDPNTLKEISIDELEKCAKGVYQARIHTLGVAYIEDEEDYSQLTRTLKSYPLFFKKIPNIRLFFNQGHYLAESVKKFPRIFGDNLSQLDAHFDDIEFLELPKSLVSLRIIIDVDDDFEEEEHVSLRFPKTLKKLILTGLWYDNWASNQLLPPNLEVLKASGLTKFWEHYPLTIHTIEYANGYITSFADFNLPDHLVELNLVGFGASGSPFVNASWPSNLKSLNLYRTPLMDFEGVKFPEMLESLNLHDTGIDCLKSAVFPKLLRSLILSDNWIRDLSGITFPNLRFLCLDRCLLKSVSTIAFPDSLETLEMRAIKVKDWEKATLPLKLKVLKIFLRDTNINLPPQLEELEVIYKRKTFLKAGLTLPPLLRKLIVKKERYYHYSWGREELLQNETT</sequence>
<protein>
    <submittedName>
        <fullName evidence="1">CIC11C00000003758</fullName>
    </submittedName>
</protein>
<dbReference type="InterPro" id="IPR051251">
    <property type="entry name" value="STK_FNIP-Repeat"/>
</dbReference>
<reference evidence="1 2" key="1">
    <citation type="submission" date="2016-10" db="EMBL/GenBank/DDBJ databases">
        <authorList>
            <person name="de Groot N.N."/>
        </authorList>
    </citation>
    <scope>NUCLEOTIDE SEQUENCE [LARGE SCALE GENOMIC DNA]</scope>
    <source>
        <strain evidence="1 2">CBS 141442</strain>
    </source>
</reference>
<dbReference type="SUPFAM" id="SSF52058">
    <property type="entry name" value="L domain-like"/>
    <property type="match status" value="1"/>
</dbReference>